<feature type="compositionally biased region" description="Pro residues" evidence="1">
    <location>
        <begin position="660"/>
        <end position="672"/>
    </location>
</feature>
<dbReference type="AlphaFoldDB" id="A0AB39PLQ0"/>
<proteinExistence type="predicted"/>
<gene>
    <name evidence="2" type="ORF">AB5J56_42895</name>
</gene>
<evidence type="ECO:0000313" key="2">
    <source>
        <dbReference type="EMBL" id="XDQ31046.1"/>
    </source>
</evidence>
<evidence type="ECO:0008006" key="3">
    <source>
        <dbReference type="Google" id="ProtNLM"/>
    </source>
</evidence>
<sequence>MWTSVGGPEGLSASSGGEPGGLIGRERESAVLRGLLAGHRLVTVAGTAGVGKSRLAAGVTAAMTDGPWQEVVEVRWQGSGPGGPGALTARVVQALTGVLPCPDDAVDIARVVRDLPSAQALLFLDDVDPVHRECLSMVQHLLMAHPDLRVLVTSRRALGLGDEHVLRLAPLSAETPGGESGHGPAVELFLARARAAAEDAGLEHADLGDPDRERPGLRAAPKDVGLPDADLRAATSICRRLDGVPLAIELAAEQTVRHSVRELAELLERHQNWLNSPHPTLRRHRSLREAIGASYVLCERAQRIVWARASTFGGSFTESTAVFLCAGGGVEPHHVPACLAQLTAVGVLEAVGDPGGPRLPRYRMTRTAREFGAARLREAGEFPVAAERRVVHCRRVAAVAENLWGTGDQSGAVRLVLDEQHDLGAMIRYALTQPEHAEAALETVVDLWFWWAVYDRVEEGRDHVLQLLPLCEPDAPVAVRGLWLAAWLSACTDPQAARALLGRAWPAAVRAGDDAVIGRVAHVQGMLELHRHDFRAAAEHFQEAADTIPPYAPGGPSPAVSLAALAVVQAGFSPGAARRSARRALTHPGVREDEWAGVLARYARAFVDHRRGHSGRAWHRARRTLTALDAGLPAPHGSAALRLLLADIEAGAPGRLRLPSLPPPRTELPVPAPAAGRATR</sequence>
<dbReference type="SUPFAM" id="SSF52540">
    <property type="entry name" value="P-loop containing nucleoside triphosphate hydrolases"/>
    <property type="match status" value="1"/>
</dbReference>
<feature type="region of interest" description="Disordered" evidence="1">
    <location>
        <begin position="656"/>
        <end position="680"/>
    </location>
</feature>
<evidence type="ECO:0000256" key="1">
    <source>
        <dbReference type="SAM" id="MobiDB-lite"/>
    </source>
</evidence>
<dbReference type="RefSeq" id="WP_369241573.1">
    <property type="nucleotide sequence ID" value="NZ_CP163435.1"/>
</dbReference>
<feature type="region of interest" description="Disordered" evidence="1">
    <location>
        <begin position="1"/>
        <end position="23"/>
    </location>
</feature>
<accession>A0AB39PLQ0</accession>
<protein>
    <recommendedName>
        <fullName evidence="3">ATPase</fullName>
    </recommendedName>
</protein>
<feature type="region of interest" description="Disordered" evidence="1">
    <location>
        <begin position="201"/>
        <end position="223"/>
    </location>
</feature>
<dbReference type="EMBL" id="CP163435">
    <property type="protein sequence ID" value="XDQ31046.1"/>
    <property type="molecule type" value="Genomic_DNA"/>
</dbReference>
<organism evidence="2">
    <name type="scientific">Streptomyces sp. R21</name>
    <dbReference type="NCBI Taxonomy" id="3238627"/>
    <lineage>
        <taxon>Bacteria</taxon>
        <taxon>Bacillati</taxon>
        <taxon>Actinomycetota</taxon>
        <taxon>Actinomycetes</taxon>
        <taxon>Kitasatosporales</taxon>
        <taxon>Streptomycetaceae</taxon>
        <taxon>Streptomyces</taxon>
    </lineage>
</organism>
<dbReference type="PANTHER" id="PTHR47691:SF3">
    <property type="entry name" value="HTH-TYPE TRANSCRIPTIONAL REGULATOR RV0890C-RELATED"/>
    <property type="match status" value="1"/>
</dbReference>
<dbReference type="InterPro" id="IPR027417">
    <property type="entry name" value="P-loop_NTPase"/>
</dbReference>
<dbReference type="PRINTS" id="PR00364">
    <property type="entry name" value="DISEASERSIST"/>
</dbReference>
<reference evidence="2" key="1">
    <citation type="submission" date="2024-07" db="EMBL/GenBank/DDBJ databases">
        <authorList>
            <person name="Yu S.T."/>
        </authorList>
    </citation>
    <scope>NUCLEOTIDE SEQUENCE</scope>
    <source>
        <strain evidence="2">R21</strain>
    </source>
</reference>
<name>A0AB39PLQ0_9ACTN</name>
<feature type="compositionally biased region" description="Basic and acidic residues" evidence="1">
    <location>
        <begin position="201"/>
        <end position="216"/>
    </location>
</feature>
<dbReference type="PANTHER" id="PTHR47691">
    <property type="entry name" value="REGULATOR-RELATED"/>
    <property type="match status" value="1"/>
</dbReference>
<dbReference type="Gene3D" id="3.40.50.300">
    <property type="entry name" value="P-loop containing nucleotide triphosphate hydrolases"/>
    <property type="match status" value="1"/>
</dbReference>